<organism evidence="2 3">
    <name type="scientific">Bacillus benzoevorans</name>
    <dbReference type="NCBI Taxonomy" id="1456"/>
    <lineage>
        <taxon>Bacteria</taxon>
        <taxon>Bacillati</taxon>
        <taxon>Bacillota</taxon>
        <taxon>Bacilli</taxon>
        <taxon>Bacillales</taxon>
        <taxon>Bacillaceae</taxon>
        <taxon>Bacillus</taxon>
    </lineage>
</organism>
<evidence type="ECO:0000313" key="2">
    <source>
        <dbReference type="EMBL" id="MBB6447052.1"/>
    </source>
</evidence>
<sequence>MDFHKLMLFVNILGICLPVALTYLVIASKVTGQQIYPFTIAGLAFGYAVMIKRNLLFQELWNKWFKKNR</sequence>
<evidence type="ECO:0000256" key="1">
    <source>
        <dbReference type="SAM" id="Phobius"/>
    </source>
</evidence>
<gene>
    <name evidence="2" type="ORF">HNR53_003729</name>
</gene>
<name>A0A7X0HUE0_9BACI</name>
<dbReference type="AlphaFoldDB" id="A0A7X0HUE0"/>
<dbReference type="Proteomes" id="UP000531594">
    <property type="component" value="Unassembled WGS sequence"/>
</dbReference>
<protein>
    <submittedName>
        <fullName evidence="2">Uncharacterized protein</fullName>
    </submittedName>
</protein>
<dbReference type="EMBL" id="JACHGK010000016">
    <property type="protein sequence ID" value="MBB6447052.1"/>
    <property type="molecule type" value="Genomic_DNA"/>
</dbReference>
<proteinExistence type="predicted"/>
<comment type="caution">
    <text evidence="2">The sequence shown here is derived from an EMBL/GenBank/DDBJ whole genome shotgun (WGS) entry which is preliminary data.</text>
</comment>
<keyword evidence="1" id="KW-1133">Transmembrane helix</keyword>
<accession>A0A7X0HUE0</accession>
<keyword evidence="1" id="KW-0472">Membrane</keyword>
<keyword evidence="3" id="KW-1185">Reference proteome</keyword>
<feature type="transmembrane region" description="Helical" evidence="1">
    <location>
        <begin position="7"/>
        <end position="28"/>
    </location>
</feature>
<reference evidence="2 3" key="1">
    <citation type="submission" date="2020-08" db="EMBL/GenBank/DDBJ databases">
        <title>Genomic Encyclopedia of Type Strains, Phase IV (KMG-IV): sequencing the most valuable type-strain genomes for metagenomic binning, comparative biology and taxonomic classification.</title>
        <authorList>
            <person name="Goeker M."/>
        </authorList>
    </citation>
    <scope>NUCLEOTIDE SEQUENCE [LARGE SCALE GENOMIC DNA]</scope>
    <source>
        <strain evidence="2 3">DSM 5391</strain>
    </source>
</reference>
<dbReference type="RefSeq" id="WP_184528605.1">
    <property type="nucleotide sequence ID" value="NZ_JACHGK010000016.1"/>
</dbReference>
<keyword evidence="1" id="KW-0812">Transmembrane</keyword>
<evidence type="ECO:0000313" key="3">
    <source>
        <dbReference type="Proteomes" id="UP000531594"/>
    </source>
</evidence>
<feature type="transmembrane region" description="Helical" evidence="1">
    <location>
        <begin position="34"/>
        <end position="51"/>
    </location>
</feature>